<dbReference type="Proteomes" id="UP001608902">
    <property type="component" value="Unassembled WGS sequence"/>
</dbReference>
<comment type="caution">
    <text evidence="3">The sequence shown here is derived from an EMBL/GenBank/DDBJ whole genome shotgun (WGS) entry which is preliminary data.</text>
</comment>
<feature type="signal peptide" evidence="2">
    <location>
        <begin position="1"/>
        <end position="18"/>
    </location>
</feature>
<dbReference type="Pfam" id="PF01650">
    <property type="entry name" value="Peptidase_C13"/>
    <property type="match status" value="1"/>
</dbReference>
<evidence type="ECO:0000256" key="1">
    <source>
        <dbReference type="ARBA" id="ARBA00009941"/>
    </source>
</evidence>
<dbReference type="PRINTS" id="PR00776">
    <property type="entry name" value="HEMOGLOBNASE"/>
</dbReference>
<evidence type="ECO:0000313" key="4">
    <source>
        <dbReference type="Proteomes" id="UP001608902"/>
    </source>
</evidence>
<feature type="chain" id="PRO_5044777962" description="Legumain" evidence="2">
    <location>
        <begin position="19"/>
        <end position="162"/>
    </location>
</feature>
<comment type="similarity">
    <text evidence="1">Belongs to the peptidase C13 family.</text>
</comment>
<organism evidence="3 4">
    <name type="scientific">Gnathostoma spinigerum</name>
    <dbReference type="NCBI Taxonomy" id="75299"/>
    <lineage>
        <taxon>Eukaryota</taxon>
        <taxon>Metazoa</taxon>
        <taxon>Ecdysozoa</taxon>
        <taxon>Nematoda</taxon>
        <taxon>Chromadorea</taxon>
        <taxon>Rhabditida</taxon>
        <taxon>Spirurina</taxon>
        <taxon>Gnathostomatomorpha</taxon>
        <taxon>Gnathostomatoidea</taxon>
        <taxon>Gnathostomatidae</taxon>
        <taxon>Gnathostoma</taxon>
    </lineage>
</organism>
<sequence>MWRIFFALSALFYGATLAAIDIQSDPQEFFSKIKTSSAKGKRTWVLLAAGSKGFDDYRHQADVCHAYHVLIDHGIPAENIITMMVDDIAYNRRNRYRGKIFNDYRRKDVYSGVKIDYRGADVTPANFLAVLSGQKSAVKGGNGRVIESTKDDNIFVYFCDHG</sequence>
<proteinExistence type="inferred from homology"/>
<dbReference type="EMBL" id="JBGFUD010014356">
    <property type="protein sequence ID" value="MFH4983902.1"/>
    <property type="molecule type" value="Genomic_DNA"/>
</dbReference>
<dbReference type="Gene3D" id="3.40.50.1460">
    <property type="match status" value="1"/>
</dbReference>
<reference evidence="3 4" key="1">
    <citation type="submission" date="2024-08" db="EMBL/GenBank/DDBJ databases">
        <title>Gnathostoma spinigerum genome.</title>
        <authorList>
            <person name="Gonzalez-Bertolin B."/>
            <person name="Monzon S."/>
            <person name="Zaballos A."/>
            <person name="Jimenez P."/>
            <person name="Dekumyoy P."/>
            <person name="Varona S."/>
            <person name="Cuesta I."/>
            <person name="Sumanam S."/>
            <person name="Adisakwattana P."/>
            <person name="Gasser R.B."/>
            <person name="Hernandez-Gonzalez A."/>
            <person name="Young N.D."/>
            <person name="Perteguer M.J."/>
        </authorList>
    </citation>
    <scope>NUCLEOTIDE SEQUENCE [LARGE SCALE GENOMIC DNA]</scope>
    <source>
        <strain evidence="3">AL3</strain>
        <tissue evidence="3">Liver</tissue>
    </source>
</reference>
<protein>
    <recommendedName>
        <fullName evidence="5">Legumain</fullName>
    </recommendedName>
</protein>
<accession>A0ABD6F314</accession>
<dbReference type="AlphaFoldDB" id="A0ABD6F314"/>
<dbReference type="InterPro" id="IPR001096">
    <property type="entry name" value="Peptidase_C13"/>
</dbReference>
<keyword evidence="4" id="KW-1185">Reference proteome</keyword>
<evidence type="ECO:0000256" key="2">
    <source>
        <dbReference type="SAM" id="SignalP"/>
    </source>
</evidence>
<dbReference type="PANTHER" id="PTHR12000">
    <property type="entry name" value="HEMOGLOBINASE FAMILY MEMBER"/>
    <property type="match status" value="1"/>
</dbReference>
<keyword evidence="2" id="KW-0732">Signal</keyword>
<feature type="non-terminal residue" evidence="3">
    <location>
        <position position="162"/>
    </location>
</feature>
<name>A0ABD6F314_9BILA</name>
<evidence type="ECO:0000313" key="3">
    <source>
        <dbReference type="EMBL" id="MFH4983902.1"/>
    </source>
</evidence>
<gene>
    <name evidence="3" type="ORF">AB6A40_010611</name>
</gene>
<dbReference type="PANTHER" id="PTHR12000:SF42">
    <property type="entry name" value="LEGUMAIN"/>
    <property type="match status" value="1"/>
</dbReference>
<evidence type="ECO:0008006" key="5">
    <source>
        <dbReference type="Google" id="ProtNLM"/>
    </source>
</evidence>